<organism evidence="3 4">
    <name type="scientific">Cyphellophora attinorum</name>
    <dbReference type="NCBI Taxonomy" id="1664694"/>
    <lineage>
        <taxon>Eukaryota</taxon>
        <taxon>Fungi</taxon>
        <taxon>Dikarya</taxon>
        <taxon>Ascomycota</taxon>
        <taxon>Pezizomycotina</taxon>
        <taxon>Eurotiomycetes</taxon>
        <taxon>Chaetothyriomycetidae</taxon>
        <taxon>Chaetothyriales</taxon>
        <taxon>Cyphellophoraceae</taxon>
        <taxon>Cyphellophora</taxon>
    </lineage>
</organism>
<evidence type="ECO:0000313" key="4">
    <source>
        <dbReference type="Proteomes" id="UP000038010"/>
    </source>
</evidence>
<dbReference type="PANTHER" id="PTHR37017:SF3">
    <property type="entry name" value="AB HYDROLASE-1 DOMAIN-CONTAINING PROTEIN"/>
    <property type="match status" value="1"/>
</dbReference>
<dbReference type="VEuPathDB" id="FungiDB:AB675_6905"/>
<dbReference type="GeneID" id="28739109"/>
<dbReference type="SUPFAM" id="SSF53474">
    <property type="entry name" value="alpha/beta-Hydrolases"/>
    <property type="match status" value="1"/>
</dbReference>
<gene>
    <name evidence="3" type="ORF">AB675_6905</name>
</gene>
<reference evidence="3 4" key="1">
    <citation type="submission" date="2015-06" db="EMBL/GenBank/DDBJ databases">
        <title>Draft genome of the ant-associated black yeast Phialophora attae CBS 131958.</title>
        <authorList>
            <person name="Moreno L.F."/>
            <person name="Stielow B.J."/>
            <person name="de Hoog S."/>
            <person name="Vicente V.A."/>
            <person name="Weiss V.A."/>
            <person name="de Vries M."/>
            <person name="Cruz L.M."/>
            <person name="Souza E.M."/>
        </authorList>
    </citation>
    <scope>NUCLEOTIDE SEQUENCE [LARGE SCALE GENOMIC DNA]</scope>
    <source>
        <strain evidence="3 4">CBS 131958</strain>
    </source>
</reference>
<feature type="domain" description="AB hydrolase-1" evidence="2">
    <location>
        <begin position="19"/>
        <end position="280"/>
    </location>
</feature>
<feature type="compositionally biased region" description="Low complexity" evidence="1">
    <location>
        <begin position="114"/>
        <end position="128"/>
    </location>
</feature>
<evidence type="ECO:0000256" key="1">
    <source>
        <dbReference type="SAM" id="MobiDB-lite"/>
    </source>
</evidence>
<dbReference type="InterPro" id="IPR029058">
    <property type="entry name" value="AB_hydrolase_fold"/>
</dbReference>
<sequence>MTTHPAHHPEPSTPSLPTLIFIPGAWHLPACYGPIIHLLSTKHNFRCVPITLPSTQGDPCATFKDDLDATRVAIAAETSAGKDVVLIAHSYGGMVANSAIKGFAKRDGRDHRPPAAAAEAYPAASPNATGPPAGPGHITGLILIASGFTLSGLTFMAPLFNRPPPAWKANWSTGFADLALSPQALFYHDLATSEEQDYWASQLTPQSLKALFEGAEHSYAGWRDLDLAWYVGTEADKGLPAWVQRFGVGVARGMGPTKVRHVELIGSSHSPFLSRPGEVTELVMEAVGSFGFAVDTDDAKETAAVAVRTELVVWPACRLWEPTTWFKFGVPLTLGRVVGWATAGFLWMRGGW</sequence>
<dbReference type="RefSeq" id="XP_018003181.1">
    <property type="nucleotide sequence ID" value="XM_018147230.1"/>
</dbReference>
<accession>A0A0N0NPW9</accession>
<dbReference type="Proteomes" id="UP000038010">
    <property type="component" value="Unassembled WGS sequence"/>
</dbReference>
<proteinExistence type="predicted"/>
<feature type="region of interest" description="Disordered" evidence="1">
    <location>
        <begin position="105"/>
        <end position="132"/>
    </location>
</feature>
<dbReference type="AlphaFoldDB" id="A0A0N0NPW9"/>
<protein>
    <recommendedName>
        <fullName evidence="2">AB hydrolase-1 domain-containing protein</fullName>
    </recommendedName>
</protein>
<dbReference type="InterPro" id="IPR052897">
    <property type="entry name" value="Sec-Metab_Biosynth_Hydrolase"/>
</dbReference>
<evidence type="ECO:0000259" key="2">
    <source>
        <dbReference type="Pfam" id="PF12697"/>
    </source>
</evidence>
<comment type="caution">
    <text evidence="3">The sequence shown here is derived from an EMBL/GenBank/DDBJ whole genome shotgun (WGS) entry which is preliminary data.</text>
</comment>
<evidence type="ECO:0000313" key="3">
    <source>
        <dbReference type="EMBL" id="KPI43218.1"/>
    </source>
</evidence>
<dbReference type="Pfam" id="PF12697">
    <property type="entry name" value="Abhydrolase_6"/>
    <property type="match status" value="1"/>
</dbReference>
<dbReference type="InterPro" id="IPR000073">
    <property type="entry name" value="AB_hydrolase_1"/>
</dbReference>
<name>A0A0N0NPW9_9EURO</name>
<dbReference type="Gene3D" id="3.40.50.1820">
    <property type="entry name" value="alpha/beta hydrolase"/>
    <property type="match status" value="1"/>
</dbReference>
<dbReference type="EMBL" id="LFJN01000005">
    <property type="protein sequence ID" value="KPI43218.1"/>
    <property type="molecule type" value="Genomic_DNA"/>
</dbReference>
<dbReference type="OrthoDB" id="408373at2759"/>
<dbReference type="STRING" id="1664694.A0A0N0NPW9"/>
<dbReference type="PANTHER" id="PTHR37017">
    <property type="entry name" value="AB HYDROLASE-1 DOMAIN-CONTAINING PROTEIN-RELATED"/>
    <property type="match status" value="1"/>
</dbReference>
<keyword evidence="4" id="KW-1185">Reference proteome</keyword>